<dbReference type="RefSeq" id="WP_145693656.1">
    <property type="nucleotide sequence ID" value="NZ_QBKP01000002.1"/>
</dbReference>
<dbReference type="AlphaFoldDB" id="A0A2T6B9F2"/>
<organism evidence="1 2">
    <name type="scientific">Gemmobacter caeni</name>
    <dbReference type="NCBI Taxonomy" id="589035"/>
    <lineage>
        <taxon>Bacteria</taxon>
        <taxon>Pseudomonadati</taxon>
        <taxon>Pseudomonadota</taxon>
        <taxon>Alphaproteobacteria</taxon>
        <taxon>Rhodobacterales</taxon>
        <taxon>Paracoccaceae</taxon>
        <taxon>Gemmobacter</taxon>
    </lineage>
</organism>
<comment type="caution">
    <text evidence="1">The sequence shown here is derived from an EMBL/GenBank/DDBJ whole genome shotgun (WGS) entry which is preliminary data.</text>
</comment>
<accession>A0A2T6B9F2</accession>
<protein>
    <submittedName>
        <fullName evidence="1">Uncharacterized protein</fullName>
    </submittedName>
</protein>
<evidence type="ECO:0000313" key="1">
    <source>
        <dbReference type="EMBL" id="PTX52666.1"/>
    </source>
</evidence>
<name>A0A2T6B9F2_9RHOB</name>
<reference evidence="1 2" key="1">
    <citation type="submission" date="2018-04" db="EMBL/GenBank/DDBJ databases">
        <title>Genomic Encyclopedia of Archaeal and Bacterial Type Strains, Phase II (KMG-II): from individual species to whole genera.</title>
        <authorList>
            <person name="Goeker M."/>
        </authorList>
    </citation>
    <scope>NUCLEOTIDE SEQUENCE [LARGE SCALE GENOMIC DNA]</scope>
    <source>
        <strain evidence="1 2">DSM 21823</strain>
    </source>
</reference>
<gene>
    <name evidence="1" type="ORF">C8N34_102485</name>
</gene>
<evidence type="ECO:0000313" key="2">
    <source>
        <dbReference type="Proteomes" id="UP000244224"/>
    </source>
</evidence>
<proteinExistence type="predicted"/>
<keyword evidence="2" id="KW-1185">Reference proteome</keyword>
<dbReference type="OrthoDB" id="9999705at2"/>
<sequence>MAKDPQLARTIRRMRRARRFAQNTCPASRHAQLIAETLAEGRDYPMLREEPEHVAGSIASVVADLFAARTVLDQLGYTWTVRPDGAVIWKRKTNQSGEET</sequence>
<dbReference type="Proteomes" id="UP000244224">
    <property type="component" value="Unassembled WGS sequence"/>
</dbReference>
<dbReference type="EMBL" id="QBKP01000002">
    <property type="protein sequence ID" value="PTX52666.1"/>
    <property type="molecule type" value="Genomic_DNA"/>
</dbReference>